<proteinExistence type="predicted"/>
<evidence type="ECO:0000313" key="1">
    <source>
        <dbReference type="EMBL" id="TYS74275.1"/>
    </source>
</evidence>
<protein>
    <submittedName>
        <fullName evidence="1">Uncharacterized protein</fullName>
    </submittedName>
</protein>
<sequence length="170" mass="19622">MLTSLIVLTFYFTLERNDLFYVELTIPSSLFVSDINEDELISSSEKEGILVTKNEDGSLTYRMNRLKHYEKKSEYKNTILHTIQDIIADDEYYEPIYDVTHNKSLNQFTFIIDRSKSEGGLGIDRIVSLLIGMNAAMYQLYNGASLDNYHVNVRLQDKDTDEIISETTLP</sequence>
<dbReference type="AlphaFoldDB" id="A0A5D4TG78"/>
<dbReference type="Proteomes" id="UP000324517">
    <property type="component" value="Unassembled WGS sequence"/>
</dbReference>
<name>A0A5D4TG78_9BACI</name>
<accession>A0A5D4TG78</accession>
<reference evidence="1 2" key="1">
    <citation type="submission" date="2019-08" db="EMBL/GenBank/DDBJ databases">
        <title>Bacillus genomes from the desert of Cuatro Cienegas, Coahuila.</title>
        <authorList>
            <person name="Olmedo-Alvarez G."/>
        </authorList>
    </citation>
    <scope>NUCLEOTIDE SEQUENCE [LARGE SCALE GENOMIC DNA]</scope>
    <source>
        <strain evidence="1 2">CH98b_3T</strain>
    </source>
</reference>
<gene>
    <name evidence="1" type="ORF">FZC75_00790</name>
</gene>
<dbReference type="EMBL" id="VTET01000001">
    <property type="protein sequence ID" value="TYS74275.1"/>
    <property type="molecule type" value="Genomic_DNA"/>
</dbReference>
<organism evidence="1 2">
    <name type="scientific">Sutcliffiella horikoshii</name>
    <dbReference type="NCBI Taxonomy" id="79883"/>
    <lineage>
        <taxon>Bacteria</taxon>
        <taxon>Bacillati</taxon>
        <taxon>Bacillota</taxon>
        <taxon>Bacilli</taxon>
        <taxon>Bacillales</taxon>
        <taxon>Bacillaceae</taxon>
        <taxon>Sutcliffiella</taxon>
    </lineage>
</organism>
<comment type="caution">
    <text evidence="1">The sequence shown here is derived from an EMBL/GenBank/DDBJ whole genome shotgun (WGS) entry which is preliminary data.</text>
</comment>
<dbReference type="RefSeq" id="WP_148978107.1">
    <property type="nucleotide sequence ID" value="NZ_JBNILM010000001.1"/>
</dbReference>
<evidence type="ECO:0000313" key="2">
    <source>
        <dbReference type="Proteomes" id="UP000324517"/>
    </source>
</evidence>
<dbReference type="OrthoDB" id="1849839at2"/>